<proteinExistence type="inferred from homology"/>
<name>A0A6P3FDX2_OCTDE</name>
<comment type="subcellular location">
    <subcellularLocation>
        <location evidence="2 13">Cell membrane</location>
        <topology evidence="2 13">Multi-pass membrane protein</topology>
    </subcellularLocation>
</comment>
<keyword evidence="10 13" id="KW-0675">Receptor</keyword>
<dbReference type="GeneID" id="101583081"/>
<evidence type="ECO:0000256" key="13">
    <source>
        <dbReference type="RuleBase" id="RU364061"/>
    </source>
</evidence>
<dbReference type="Pfam" id="PF03402">
    <property type="entry name" value="V1R"/>
    <property type="match status" value="1"/>
</dbReference>
<evidence type="ECO:0000256" key="7">
    <source>
        <dbReference type="ARBA" id="ARBA00022989"/>
    </source>
</evidence>
<keyword evidence="12 13" id="KW-0807">Transducer</keyword>
<dbReference type="Proteomes" id="UP000515203">
    <property type="component" value="Unplaced"/>
</dbReference>
<feature type="transmembrane region" description="Helical" evidence="13">
    <location>
        <begin position="205"/>
        <end position="232"/>
    </location>
</feature>
<comment type="function">
    <text evidence="1">Putative pheromone receptor.</text>
</comment>
<protein>
    <recommendedName>
        <fullName evidence="13">Vomeronasal type-1 receptor</fullName>
    </recommendedName>
</protein>
<dbReference type="InterPro" id="IPR017452">
    <property type="entry name" value="GPCR_Rhodpsn_7TM"/>
</dbReference>
<feature type="transmembrane region" description="Helical" evidence="13">
    <location>
        <begin position="297"/>
        <end position="319"/>
    </location>
</feature>
<dbReference type="InParanoid" id="A0A6P3FDX2"/>
<keyword evidence="11" id="KW-0325">Glycoprotein</keyword>
<evidence type="ECO:0000256" key="11">
    <source>
        <dbReference type="ARBA" id="ARBA00023180"/>
    </source>
</evidence>
<feature type="transmembrane region" description="Helical" evidence="13">
    <location>
        <begin position="150"/>
        <end position="173"/>
    </location>
</feature>
<dbReference type="PROSITE" id="PS50262">
    <property type="entry name" value="G_PROTEIN_RECEP_F1_2"/>
    <property type="match status" value="1"/>
</dbReference>
<keyword evidence="7 13" id="KW-1133">Transmembrane helix</keyword>
<dbReference type="PRINTS" id="PR01534">
    <property type="entry name" value="VOMERONASL1R"/>
</dbReference>
<feature type="transmembrane region" description="Helical" evidence="13">
    <location>
        <begin position="29"/>
        <end position="54"/>
    </location>
</feature>
<evidence type="ECO:0000256" key="5">
    <source>
        <dbReference type="ARBA" id="ARBA00022507"/>
    </source>
</evidence>
<dbReference type="Gene3D" id="1.20.1070.10">
    <property type="entry name" value="Rhodopsin 7-helix transmembrane proteins"/>
    <property type="match status" value="1"/>
</dbReference>
<keyword evidence="4 13" id="KW-1003">Cell membrane</keyword>
<dbReference type="GO" id="GO:0016503">
    <property type="term" value="F:pheromone receptor activity"/>
    <property type="evidence" value="ECO:0007669"/>
    <property type="project" value="InterPro"/>
</dbReference>
<accession>A0A6P3FDX2</accession>
<keyword evidence="6 13" id="KW-0812">Transmembrane</keyword>
<evidence type="ECO:0000256" key="9">
    <source>
        <dbReference type="ARBA" id="ARBA00023136"/>
    </source>
</evidence>
<keyword evidence="9 13" id="KW-0472">Membrane</keyword>
<feature type="domain" description="G-protein coupled receptors family 1 profile" evidence="14">
    <location>
        <begin position="45"/>
        <end position="310"/>
    </location>
</feature>
<comment type="similarity">
    <text evidence="3 13">Belongs to the G-protein coupled receptor 1 family.</text>
</comment>
<keyword evidence="15" id="KW-1185">Reference proteome</keyword>
<dbReference type="FunCoup" id="A0A6P3FDX2">
    <property type="interactions" value="473"/>
</dbReference>
<dbReference type="RefSeq" id="XP_004644768.1">
    <property type="nucleotide sequence ID" value="XM_004644711.1"/>
</dbReference>
<dbReference type="FunFam" id="1.20.1070.10:FF:000033">
    <property type="entry name" value="Vomeronasal type-1 receptor"/>
    <property type="match status" value="1"/>
</dbReference>
<dbReference type="GO" id="GO:0019236">
    <property type="term" value="P:response to pheromone"/>
    <property type="evidence" value="ECO:0007669"/>
    <property type="project" value="UniProtKB-KW"/>
</dbReference>
<dbReference type="GO" id="GO:0005886">
    <property type="term" value="C:plasma membrane"/>
    <property type="evidence" value="ECO:0007669"/>
    <property type="project" value="UniProtKB-SubCell"/>
</dbReference>
<evidence type="ECO:0000256" key="8">
    <source>
        <dbReference type="ARBA" id="ARBA00023040"/>
    </source>
</evidence>
<feature type="transmembrane region" description="Helical" evidence="13">
    <location>
        <begin position="260"/>
        <end position="285"/>
    </location>
</feature>
<dbReference type="OrthoDB" id="9606139at2759"/>
<evidence type="ECO:0000256" key="10">
    <source>
        <dbReference type="ARBA" id="ARBA00023170"/>
    </source>
</evidence>
<dbReference type="GO" id="GO:0007606">
    <property type="term" value="P:sensory perception of chemical stimulus"/>
    <property type="evidence" value="ECO:0007669"/>
    <property type="project" value="UniProtKB-ARBA"/>
</dbReference>
<evidence type="ECO:0000256" key="6">
    <source>
        <dbReference type="ARBA" id="ARBA00022692"/>
    </source>
</evidence>
<evidence type="ECO:0000259" key="14">
    <source>
        <dbReference type="PROSITE" id="PS50262"/>
    </source>
</evidence>
<sequence length="335" mass="38053">MSYDTKTNNCYSNLNDILIVNGKITSKDLVIGIIFLSQTVIGVTGNFFLLYRYIFAFHNERKLRPTDVILKHLFVANSLVLLSKGIPRTIAAFGLKQFFNDTVCRYLSYIERVGRSVSIGTICLLSVFQNIIISPTNPCWKDVKDKAQEYICFCTFLCWILTMVVISIIPLYALHLNAEGYDNITKKINIGFCCVVDYRALMGSIYIALVVFPEVCFSLLIVWASSSMIFILHRHKQRVQHIRVTNASLRSPESRATRSILFLVSTFISFYTLSSLLRISAIIVSDLSSWLESTDEVVALCFPTTSPFLILSQHSSILMHCFSCRKKHITTLIFT</sequence>
<organism evidence="15 16">
    <name type="scientific">Octodon degus</name>
    <name type="common">Degu</name>
    <name type="synonym">Sciurus degus</name>
    <dbReference type="NCBI Taxonomy" id="10160"/>
    <lineage>
        <taxon>Eukaryota</taxon>
        <taxon>Metazoa</taxon>
        <taxon>Chordata</taxon>
        <taxon>Craniata</taxon>
        <taxon>Vertebrata</taxon>
        <taxon>Euteleostomi</taxon>
        <taxon>Mammalia</taxon>
        <taxon>Eutheria</taxon>
        <taxon>Euarchontoglires</taxon>
        <taxon>Glires</taxon>
        <taxon>Rodentia</taxon>
        <taxon>Hystricomorpha</taxon>
        <taxon>Octodontidae</taxon>
        <taxon>Octodon</taxon>
    </lineage>
</organism>
<dbReference type="PANTHER" id="PTHR24062">
    <property type="entry name" value="VOMERONASAL TYPE-1 RECEPTOR"/>
    <property type="match status" value="1"/>
</dbReference>
<keyword evidence="8 13" id="KW-0297">G-protein coupled receptor</keyword>
<evidence type="ECO:0000313" key="15">
    <source>
        <dbReference type="Proteomes" id="UP000515203"/>
    </source>
</evidence>
<evidence type="ECO:0000313" key="16">
    <source>
        <dbReference type="RefSeq" id="XP_004644768.1"/>
    </source>
</evidence>
<evidence type="ECO:0000256" key="4">
    <source>
        <dbReference type="ARBA" id="ARBA00022475"/>
    </source>
</evidence>
<evidence type="ECO:0000256" key="1">
    <source>
        <dbReference type="ARBA" id="ARBA00003878"/>
    </source>
</evidence>
<dbReference type="InterPro" id="IPR004072">
    <property type="entry name" value="Vmron_rcpt_1"/>
</dbReference>
<keyword evidence="5 13" id="KW-0589">Pheromone response</keyword>
<evidence type="ECO:0000256" key="3">
    <source>
        <dbReference type="ARBA" id="ARBA00010663"/>
    </source>
</evidence>
<evidence type="ECO:0000256" key="12">
    <source>
        <dbReference type="ARBA" id="ARBA00023224"/>
    </source>
</evidence>
<dbReference type="SUPFAM" id="SSF81321">
    <property type="entry name" value="Family A G protein-coupled receptor-like"/>
    <property type="match status" value="1"/>
</dbReference>
<gene>
    <name evidence="16" type="primary">LOC101583081</name>
</gene>
<evidence type="ECO:0000256" key="2">
    <source>
        <dbReference type="ARBA" id="ARBA00004651"/>
    </source>
</evidence>
<dbReference type="AlphaFoldDB" id="A0A6P3FDX2"/>
<reference evidence="16" key="1">
    <citation type="submission" date="2025-08" db="UniProtKB">
        <authorList>
            <consortium name="RefSeq"/>
        </authorList>
    </citation>
    <scope>IDENTIFICATION</scope>
</reference>